<accession>A0A437M1S6</accession>
<keyword evidence="16" id="KW-1185">Reference proteome</keyword>
<gene>
    <name evidence="15" type="ORF">EOD42_21565</name>
</gene>
<sequence>MPLLGCIADDFTGATDLASTLVRQGMRTVQVIGVPEGPLPEADAVVVALKSRTAPVADAVAWSLAACEALLAAGARQIFHKYCSTFDSTPAGNIGPVTEALMKRLGASLALACPAFPTNGRTVFQGHLFVGQALLNESGMEKHPLTPMTDANLVRVLAAQTDGAVGLVPFATVDQGAVAIRRAFSGLQDAGRRHAIVDAVTDAHLMAIGEAASLHPLVTGGSGVAMGLPENFRRAGALPPRDDAASLPPGGGHAAVVAGSCSRATLGQIGLARDHMPTLELDALATPDADALTAQALAWMDGKLGAGPILIAASAPPDKVAALQEKLGREAAGALVEDVMARVAEALVARGVRRLLVAGGETSGAVVQKLGIATLRIGAEIDPGVPWCFAEDAGLHLALKSGNFGTRDFFVKAFDHV</sequence>
<dbReference type="GO" id="GO:0005524">
    <property type="term" value="F:ATP binding"/>
    <property type="evidence" value="ECO:0007669"/>
    <property type="project" value="UniProtKB-KW"/>
</dbReference>
<dbReference type="Proteomes" id="UP000282957">
    <property type="component" value="Unassembled WGS sequence"/>
</dbReference>
<dbReference type="NCBIfam" id="NF043035">
    <property type="entry name" value="OxoTetrKin"/>
    <property type="match status" value="1"/>
</dbReference>
<keyword evidence="4 15" id="KW-0418">Kinase</keyword>
<dbReference type="Gene3D" id="3.40.980.20">
    <property type="entry name" value="Four-carbon acid sugar kinase, nucleotide binding domain"/>
    <property type="match status" value="1"/>
</dbReference>
<dbReference type="EMBL" id="SACL01000010">
    <property type="protein sequence ID" value="RVT91562.1"/>
    <property type="molecule type" value="Genomic_DNA"/>
</dbReference>
<evidence type="ECO:0000256" key="9">
    <source>
        <dbReference type="ARBA" id="ARBA00037335"/>
    </source>
</evidence>
<dbReference type="InterPro" id="IPR010737">
    <property type="entry name" value="4-carb_acid_sugar_kinase_N"/>
</dbReference>
<dbReference type="InterPro" id="IPR031475">
    <property type="entry name" value="NBD_C"/>
</dbReference>
<evidence type="ECO:0000259" key="14">
    <source>
        <dbReference type="Pfam" id="PF17042"/>
    </source>
</evidence>
<evidence type="ECO:0000256" key="12">
    <source>
        <dbReference type="ARBA" id="ARBA00041377"/>
    </source>
</evidence>
<dbReference type="RefSeq" id="WP_127789665.1">
    <property type="nucleotide sequence ID" value="NZ_SACL01000010.1"/>
</dbReference>
<evidence type="ECO:0000313" key="16">
    <source>
        <dbReference type="Proteomes" id="UP000282957"/>
    </source>
</evidence>
<organism evidence="15 16">
    <name type="scientific">Rhodovarius crocodyli</name>
    <dbReference type="NCBI Taxonomy" id="1979269"/>
    <lineage>
        <taxon>Bacteria</taxon>
        <taxon>Pseudomonadati</taxon>
        <taxon>Pseudomonadota</taxon>
        <taxon>Alphaproteobacteria</taxon>
        <taxon>Acetobacterales</taxon>
        <taxon>Roseomonadaceae</taxon>
        <taxon>Rhodovarius</taxon>
    </lineage>
</organism>
<evidence type="ECO:0000259" key="13">
    <source>
        <dbReference type="Pfam" id="PF07005"/>
    </source>
</evidence>
<proteinExistence type="inferred from homology"/>
<reference evidence="15 16" key="1">
    <citation type="submission" date="2019-01" db="EMBL/GenBank/DDBJ databases">
        <authorList>
            <person name="Chen W.-M."/>
        </authorList>
    </citation>
    <scope>NUCLEOTIDE SEQUENCE [LARGE SCALE GENOMIC DNA]</scope>
    <source>
        <strain evidence="15 16">CCP-6</strain>
    </source>
</reference>
<comment type="function">
    <text evidence="9">Catalyzes the ATP-dependent phosphorylation of 3-oxo-tetronate to 3-oxo-tetronate 4-phosphate.</text>
</comment>
<dbReference type="InterPro" id="IPR037051">
    <property type="entry name" value="4-carb_acid_sugar_kinase_N_sf"/>
</dbReference>
<evidence type="ECO:0000256" key="3">
    <source>
        <dbReference type="ARBA" id="ARBA00022741"/>
    </source>
</evidence>
<dbReference type="EC" id="2.7.1.217" evidence="10"/>
<dbReference type="OrthoDB" id="191465at2"/>
<dbReference type="InterPro" id="IPR042213">
    <property type="entry name" value="NBD_C_sf"/>
</dbReference>
<dbReference type="GO" id="GO:0016301">
    <property type="term" value="F:kinase activity"/>
    <property type="evidence" value="ECO:0007669"/>
    <property type="project" value="UniProtKB-KW"/>
</dbReference>
<keyword evidence="2" id="KW-0808">Transferase</keyword>
<keyword evidence="5" id="KW-0067">ATP-binding</keyword>
<evidence type="ECO:0000256" key="7">
    <source>
        <dbReference type="ARBA" id="ARBA00035898"/>
    </source>
</evidence>
<comment type="catalytic activity">
    <reaction evidence="8">
        <text>3-dehydro-D-erythronate + ATP = 3-dehydro-4-O-phospho-D-erythronate + ADP + H(+)</text>
        <dbReference type="Rhea" id="RHEA:52556"/>
        <dbReference type="ChEBI" id="CHEBI:15378"/>
        <dbReference type="ChEBI" id="CHEBI:30616"/>
        <dbReference type="ChEBI" id="CHEBI:57958"/>
        <dbReference type="ChEBI" id="CHEBI:136593"/>
        <dbReference type="ChEBI" id="CHEBI:456216"/>
        <dbReference type="EC" id="2.7.1.217"/>
    </reaction>
</comment>
<evidence type="ECO:0000256" key="5">
    <source>
        <dbReference type="ARBA" id="ARBA00022840"/>
    </source>
</evidence>
<evidence type="ECO:0000256" key="2">
    <source>
        <dbReference type="ARBA" id="ARBA00022679"/>
    </source>
</evidence>
<comment type="catalytic activity">
    <reaction evidence="7">
        <text>3-dehydro-L-erythronate + ATP = 3-dehydro-4-O-phospho-L-erythronate + ADP + H(+)</text>
        <dbReference type="Rhea" id="RHEA:52552"/>
        <dbReference type="ChEBI" id="CHEBI:15378"/>
        <dbReference type="ChEBI" id="CHEBI:30616"/>
        <dbReference type="ChEBI" id="CHEBI:136592"/>
        <dbReference type="ChEBI" id="CHEBI:136670"/>
        <dbReference type="ChEBI" id="CHEBI:456216"/>
        <dbReference type="EC" id="2.7.1.217"/>
    </reaction>
</comment>
<feature type="domain" description="Four-carbon acid sugar kinase nucleotide binding" evidence="14">
    <location>
        <begin position="255"/>
        <end position="410"/>
    </location>
</feature>
<evidence type="ECO:0000313" key="15">
    <source>
        <dbReference type="EMBL" id="RVT91562.1"/>
    </source>
</evidence>
<comment type="similarity">
    <text evidence="1">Belongs to the four-carbon acid sugar kinase family.</text>
</comment>
<name>A0A437M1S6_9PROT</name>
<keyword evidence="3" id="KW-0547">Nucleotide-binding</keyword>
<dbReference type="Gene3D" id="3.40.50.10840">
    <property type="entry name" value="Putative sugar-binding, N-terminal domain"/>
    <property type="match status" value="1"/>
</dbReference>
<evidence type="ECO:0000256" key="11">
    <source>
        <dbReference type="ARBA" id="ARBA00039461"/>
    </source>
</evidence>
<evidence type="ECO:0000256" key="6">
    <source>
        <dbReference type="ARBA" id="ARBA00023277"/>
    </source>
</evidence>
<dbReference type="SUPFAM" id="SSF142764">
    <property type="entry name" value="YgbK-like"/>
    <property type="match status" value="1"/>
</dbReference>
<dbReference type="InterPro" id="IPR050007">
    <property type="entry name" value="OtnK"/>
</dbReference>
<evidence type="ECO:0000256" key="4">
    <source>
        <dbReference type="ARBA" id="ARBA00022777"/>
    </source>
</evidence>
<dbReference type="AlphaFoldDB" id="A0A437M1S6"/>
<keyword evidence="6" id="KW-0119">Carbohydrate metabolism</keyword>
<evidence type="ECO:0000256" key="10">
    <source>
        <dbReference type="ARBA" id="ARBA00039095"/>
    </source>
</evidence>
<evidence type="ECO:0000256" key="8">
    <source>
        <dbReference type="ARBA" id="ARBA00036346"/>
    </source>
</evidence>
<dbReference type="Pfam" id="PF07005">
    <property type="entry name" value="SBD_N"/>
    <property type="match status" value="1"/>
</dbReference>
<comment type="caution">
    <text evidence="15">The sequence shown here is derived from an EMBL/GenBank/DDBJ whole genome shotgun (WGS) entry which is preliminary data.</text>
</comment>
<evidence type="ECO:0000256" key="1">
    <source>
        <dbReference type="ARBA" id="ARBA00005715"/>
    </source>
</evidence>
<feature type="domain" description="Four-carbon acid sugar kinase N-terminal" evidence="13">
    <location>
        <begin position="4"/>
        <end position="228"/>
    </location>
</feature>
<protein>
    <recommendedName>
        <fullName evidence="11">3-oxo-tetronate kinase</fullName>
        <ecNumber evidence="10">2.7.1.217</ecNumber>
    </recommendedName>
    <alternativeName>
        <fullName evidence="12">3-dehydrotetronate 4-kinase</fullName>
    </alternativeName>
</protein>
<dbReference type="Pfam" id="PF17042">
    <property type="entry name" value="NBD_C"/>
    <property type="match status" value="1"/>
</dbReference>